<dbReference type="InterPro" id="IPR006571">
    <property type="entry name" value="TLDc_dom"/>
</dbReference>
<keyword evidence="7" id="KW-0496">Mitochondrion</keyword>
<dbReference type="InterPro" id="IPR003960">
    <property type="entry name" value="ATPase_AAA_CS"/>
</dbReference>
<keyword evidence="11" id="KW-1185">Reference proteome</keyword>
<dbReference type="GO" id="GO:0005741">
    <property type="term" value="C:mitochondrial outer membrane"/>
    <property type="evidence" value="ECO:0007669"/>
    <property type="project" value="UniProtKB-SubCell"/>
</dbReference>
<dbReference type="InterPro" id="IPR051701">
    <property type="entry name" value="Mito_OM_Translocase_MSP1"/>
</dbReference>
<dbReference type="Gene3D" id="1.10.8.60">
    <property type="match status" value="1"/>
</dbReference>
<dbReference type="InterPro" id="IPR041569">
    <property type="entry name" value="AAA_lid_3"/>
</dbReference>
<feature type="region of interest" description="Disordered" evidence="8">
    <location>
        <begin position="1"/>
        <end position="78"/>
    </location>
</feature>
<evidence type="ECO:0000256" key="1">
    <source>
        <dbReference type="ARBA" id="ARBA00004496"/>
    </source>
</evidence>
<accession>A0A9Q0LFP5</accession>
<dbReference type="Pfam" id="PF17862">
    <property type="entry name" value="AAA_lid_3"/>
    <property type="match status" value="1"/>
</dbReference>
<sequence>MINGNEKENEKENEKGKQKGKGNEQEKGKETQKQTENKKNEKENEKEIEKENEIEIEKQPEKRPRTSRMQTRRKTRSLQIKKKKTVLNSKILSNELFKKIIKFSKGKEKLKLTKINEGEKIFSIRDFYQKCKDYQNILIVIQINEKQIIGGYSRVGWKGLGGIEIEDNGSFLFLFELEKKPKPENIFYAHHIYDSKQAGPFIATQDNSVYMDINPSFVKTSPLFGGYQFSQVDLSVSHLINKYEVFSLGDYADQLIIPRFNSNTSDTQNIVLKNDSFGSLLYISNGIELINLVKMPFVIGYDESVNLVLHDQGINEKVVEISVEFDQNKNKTLYAKFLSKRRNVFGIGKMNVNEKKQLYKGSEFLVEGLLIHRFIYLPKGYLNDTIKENSGYFQQKENLNQEIPNELGDKNISMTFDNTSTNLQNSQSNMKTSMNFINNPMVITKKSMDIQINQTNNQNIQTIQNNQSKTIFDPQITQQIINSVPKNLQNFFYVPEDIQLNQKRTENSHFKNLLEVVLESIKAQIELHQNTGDNRVKESVSNSKILALVGEGRTEALQIELAMNCAKILDANFFLFDPSKFGLYSLHKRRSKNMTHIEREIQILSTLLPETDMRKIRQELMKVIPLTHENIHIGKTVRLLKDIHNQSRNEMMIFPRSGSVGKIVAILDDKKDLFVVKLDDYASKGSDIGGLCPQKDGFVVRLNEIAEPENTNSVFSYISSKIEEMAENSMSRKLMIFVRNAEKCIDFPQKYLEEWKDFLHSLAQKNTILLGSISSTSLFEEFSHNDFSQNTKNTQNQDTNNKLLGNQAKIIQQPSNTSEKLSKNLSKQMDLDPRNPEYKSQSKIIVSSMSDLESIEAKSKRMSRYSQTFHKAFMTTQDSYPLLKQDMSKSRNSSIVMDLRNAQKSRIRKIECSEIDKIFPLRILLSHTDDTNNIENYTELIDDYSKNRIISRNLISLGFCLYAHNITFEFTWPEICEKREDISAKYENVFKYILKHPDIKQVVLFSILSKIGSKNNIKEQNGVVQKIENTDKKEIITQDDLLSGYEMFEAIFKTTSTSAPNTIPLENEFEKKLLSEVIPPDRTGVSFQNIGALENVKQLLSELVIYPLTMPNLFKRGNLLRPCKGILLYGPPGTGKTMLAKAVATETKANFLNVSMSSISSKWFGEGEKYAKSVFTLARKLSPCIIFIDEVDAVLSKREKNEHEATRRIKNTFMEMWDGLTTNEFERVLVLAATNRPFDLDPAVLRRFSRKIFVDFPDVKNREKILRVILAPEDIEDSFDYPSLASKTENYTGSDLKNLCITAAYQPIRELLFNENQNRTQEFIQQNDKQEIELVFSDQKITLPKSLIVKFFNQLKQKNDPKNQIKLRQLCFNDFLLAMKEVTPSLSPDSNSILALRKWNKMAGDSAEKLVNYYI</sequence>
<keyword evidence="3" id="KW-0963">Cytoplasm</keyword>
<evidence type="ECO:0000256" key="6">
    <source>
        <dbReference type="ARBA" id="ARBA00022840"/>
    </source>
</evidence>
<keyword evidence="4" id="KW-0547">Nucleotide-binding</keyword>
<dbReference type="PANTHER" id="PTHR45644">
    <property type="entry name" value="AAA ATPASE, PUTATIVE (AFU_ORTHOLOGUE AFUA_2G12920)-RELATED-RELATED"/>
    <property type="match status" value="1"/>
</dbReference>
<dbReference type="InterPro" id="IPR003959">
    <property type="entry name" value="ATPase_AAA_core"/>
</dbReference>
<evidence type="ECO:0000256" key="3">
    <source>
        <dbReference type="ARBA" id="ARBA00022490"/>
    </source>
</evidence>
<keyword evidence="6" id="KW-0067">ATP-binding</keyword>
<evidence type="ECO:0000256" key="4">
    <source>
        <dbReference type="ARBA" id="ARBA00022741"/>
    </source>
</evidence>
<reference evidence="10" key="1">
    <citation type="submission" date="2022-10" db="EMBL/GenBank/DDBJ databases">
        <title>Novel sulphate-reducing endosymbionts in the free-living metamonad Anaeramoeba.</title>
        <authorList>
            <person name="Jerlstrom-Hultqvist J."/>
            <person name="Cepicka I."/>
            <person name="Gallot-Lavallee L."/>
            <person name="Salas-Leiva D."/>
            <person name="Curtis B.A."/>
            <person name="Zahonova K."/>
            <person name="Pipaliya S."/>
            <person name="Dacks J."/>
            <person name="Roger A.J."/>
        </authorList>
    </citation>
    <scope>NUCLEOTIDE SEQUENCE</scope>
    <source>
        <strain evidence="10">BMAN</strain>
    </source>
</reference>
<dbReference type="Pfam" id="PF00004">
    <property type="entry name" value="AAA"/>
    <property type="match status" value="1"/>
</dbReference>
<dbReference type="Gene3D" id="3.40.50.300">
    <property type="entry name" value="P-loop containing nucleotide triphosphate hydrolases"/>
    <property type="match status" value="1"/>
</dbReference>
<dbReference type="Proteomes" id="UP001149090">
    <property type="component" value="Unassembled WGS sequence"/>
</dbReference>
<feature type="compositionally biased region" description="Basic and acidic residues" evidence="8">
    <location>
        <begin position="1"/>
        <end position="64"/>
    </location>
</feature>
<dbReference type="InterPro" id="IPR003593">
    <property type="entry name" value="AAA+_ATPase"/>
</dbReference>
<dbReference type="GO" id="GO:0016887">
    <property type="term" value="F:ATP hydrolysis activity"/>
    <property type="evidence" value="ECO:0007669"/>
    <property type="project" value="InterPro"/>
</dbReference>
<gene>
    <name evidence="10" type="ORF">M0811_10222</name>
</gene>
<keyword evidence="5" id="KW-0472">Membrane</keyword>
<dbReference type="EMBL" id="JAPDFW010000087">
    <property type="protein sequence ID" value="KAJ5071590.1"/>
    <property type="molecule type" value="Genomic_DNA"/>
</dbReference>
<dbReference type="PANTHER" id="PTHR45644:SF85">
    <property type="entry name" value="P-LOOP CONTAINING NUCLEOSIDE TRIPHOSPHATE HYDROLASES SUPERFAMILY PROTEIN"/>
    <property type="match status" value="1"/>
</dbReference>
<protein>
    <submittedName>
        <fullName evidence="10">Aaa atpase</fullName>
    </submittedName>
</protein>
<evidence type="ECO:0000259" key="9">
    <source>
        <dbReference type="SMART" id="SM00382"/>
    </source>
</evidence>
<evidence type="ECO:0000313" key="10">
    <source>
        <dbReference type="EMBL" id="KAJ5071590.1"/>
    </source>
</evidence>
<evidence type="ECO:0000256" key="5">
    <source>
        <dbReference type="ARBA" id="ARBA00022787"/>
    </source>
</evidence>
<feature type="domain" description="AAA+ ATPase" evidence="9">
    <location>
        <begin position="1122"/>
        <end position="1258"/>
    </location>
</feature>
<evidence type="ECO:0000256" key="8">
    <source>
        <dbReference type="SAM" id="MobiDB-lite"/>
    </source>
</evidence>
<comment type="caution">
    <text evidence="10">The sequence shown here is derived from an EMBL/GenBank/DDBJ whole genome shotgun (WGS) entry which is preliminary data.</text>
</comment>
<dbReference type="SMART" id="SM00382">
    <property type="entry name" value="AAA"/>
    <property type="match status" value="1"/>
</dbReference>
<proteinExistence type="predicted"/>
<evidence type="ECO:0000313" key="11">
    <source>
        <dbReference type="Proteomes" id="UP001149090"/>
    </source>
</evidence>
<dbReference type="PROSITE" id="PS00674">
    <property type="entry name" value="AAA"/>
    <property type="match status" value="1"/>
</dbReference>
<dbReference type="OrthoDB" id="10254455at2759"/>
<comment type="subcellular location">
    <subcellularLocation>
        <location evidence="1">Cytoplasm</location>
    </subcellularLocation>
    <subcellularLocation>
        <location evidence="2">Mitochondrion outer membrane</location>
        <topology evidence="2">Single-pass membrane protein</topology>
    </subcellularLocation>
</comment>
<keyword evidence="5" id="KW-1000">Mitochondrion outer membrane</keyword>
<dbReference type="Pfam" id="PF07534">
    <property type="entry name" value="TLD"/>
    <property type="match status" value="1"/>
</dbReference>
<evidence type="ECO:0000256" key="2">
    <source>
        <dbReference type="ARBA" id="ARBA00004572"/>
    </source>
</evidence>
<evidence type="ECO:0000256" key="7">
    <source>
        <dbReference type="ARBA" id="ARBA00023128"/>
    </source>
</evidence>
<organism evidence="10 11">
    <name type="scientific">Anaeramoeba ignava</name>
    <name type="common">Anaerobic marine amoeba</name>
    <dbReference type="NCBI Taxonomy" id="1746090"/>
    <lineage>
        <taxon>Eukaryota</taxon>
        <taxon>Metamonada</taxon>
        <taxon>Anaeramoebidae</taxon>
        <taxon>Anaeramoeba</taxon>
    </lineage>
</organism>
<name>A0A9Q0LFP5_ANAIG</name>
<dbReference type="SUPFAM" id="SSF52540">
    <property type="entry name" value="P-loop containing nucleoside triphosphate hydrolases"/>
    <property type="match status" value="1"/>
</dbReference>
<dbReference type="InterPro" id="IPR027417">
    <property type="entry name" value="P-loop_NTPase"/>
</dbReference>
<dbReference type="GO" id="GO:0005524">
    <property type="term" value="F:ATP binding"/>
    <property type="evidence" value="ECO:0007669"/>
    <property type="project" value="UniProtKB-KW"/>
</dbReference>
<dbReference type="FunFam" id="3.40.50.300:FF:001054">
    <property type="entry name" value="ATPase, AAA family, putative"/>
    <property type="match status" value="1"/>
</dbReference>